<feature type="compositionally biased region" description="Low complexity" evidence="5">
    <location>
        <begin position="255"/>
        <end position="266"/>
    </location>
</feature>
<dbReference type="Proteomes" id="UP000664521">
    <property type="component" value="Unassembled WGS sequence"/>
</dbReference>
<dbReference type="SMART" id="SM00320">
    <property type="entry name" value="WD40"/>
    <property type="match status" value="3"/>
</dbReference>
<comment type="caution">
    <text evidence="6">The sequence shown here is derived from an EMBL/GenBank/DDBJ whole genome shotgun (WGS) entry which is preliminary data.</text>
</comment>
<evidence type="ECO:0000256" key="5">
    <source>
        <dbReference type="SAM" id="MobiDB-lite"/>
    </source>
</evidence>
<protein>
    <submittedName>
        <fullName evidence="6">Phosphatidylinositol 3,5-bisphosphate-binding protein</fullName>
    </submittedName>
</protein>
<evidence type="ECO:0000256" key="4">
    <source>
        <dbReference type="ARBA" id="ARBA00025740"/>
    </source>
</evidence>
<dbReference type="Gene3D" id="2.130.10.10">
    <property type="entry name" value="YVTN repeat-like/Quinoprotein amine dehydrogenase"/>
    <property type="match status" value="1"/>
</dbReference>
<evidence type="ECO:0000313" key="7">
    <source>
        <dbReference type="Proteomes" id="UP000664521"/>
    </source>
</evidence>
<dbReference type="PANTHER" id="PTHR11227">
    <property type="entry name" value="WD-REPEAT PROTEIN INTERACTING WITH PHOSPHOINOSIDES WIPI -RELATED"/>
    <property type="match status" value="1"/>
</dbReference>
<reference evidence="6" key="1">
    <citation type="submission" date="2021-03" db="EMBL/GenBank/DDBJ databases">
        <authorList>
            <person name="Tagirdzhanova G."/>
        </authorList>
    </citation>
    <scope>NUCLEOTIDE SEQUENCE</scope>
</reference>
<keyword evidence="2" id="KW-0853">WD repeat</keyword>
<dbReference type="InterPro" id="IPR036322">
    <property type="entry name" value="WD40_repeat_dom_sf"/>
</dbReference>
<dbReference type="InterPro" id="IPR048720">
    <property type="entry name" value="PROPPIN"/>
</dbReference>
<proteinExistence type="inferred from homology"/>
<feature type="region of interest" description="Disordered" evidence="5">
    <location>
        <begin position="253"/>
        <end position="289"/>
    </location>
</feature>
<accession>A0A8H3GC45</accession>
<dbReference type="GO" id="GO:0005774">
    <property type="term" value="C:vacuolar membrane"/>
    <property type="evidence" value="ECO:0007669"/>
    <property type="project" value="UniProtKB-SubCell"/>
</dbReference>
<dbReference type="AlphaFoldDB" id="A0A8H3GC45"/>
<evidence type="ECO:0000256" key="1">
    <source>
        <dbReference type="ARBA" id="ARBA00004148"/>
    </source>
</evidence>
<gene>
    <name evidence="6" type="primary">HSV2</name>
    <name evidence="6" type="ORF">HETSPECPRED_010573</name>
</gene>
<comment type="similarity">
    <text evidence="4">Belongs to the WD repeat PROPPIN family.</text>
</comment>
<organism evidence="6 7">
    <name type="scientific">Heterodermia speciosa</name>
    <dbReference type="NCBI Taxonomy" id="116794"/>
    <lineage>
        <taxon>Eukaryota</taxon>
        <taxon>Fungi</taxon>
        <taxon>Dikarya</taxon>
        <taxon>Ascomycota</taxon>
        <taxon>Pezizomycotina</taxon>
        <taxon>Lecanoromycetes</taxon>
        <taxon>OSLEUM clade</taxon>
        <taxon>Lecanoromycetidae</taxon>
        <taxon>Caliciales</taxon>
        <taxon>Physciaceae</taxon>
        <taxon>Heterodermia</taxon>
    </lineage>
</organism>
<dbReference type="SUPFAM" id="SSF50978">
    <property type="entry name" value="WD40 repeat-like"/>
    <property type="match status" value="1"/>
</dbReference>
<sequence>MNTRPAIDESTGPVSLSVIFNQDSSCFAVGLDTGFCVFNSDPCELKVSRDFNAGIGAAQMLGRANYIALVGGGRQPKFPQNKVIIWDDAKQKAVITLEFRSPVNRVCLSRSRIIVVLYNSVHIYAFSSPPEKLSVFETANNPFGLCCLGSKIVAFPGRTPGQVQLVEIGTGNVSIIPAHATPLRAMEMSPDGEILATASETGTLVRTFSTGNCARTGELRRGVDQALVFSIAISPNSKLLAVTSDKSTLHIFDLPHSSPPSRSESPAGRSLRGLNGSLNPESTDEGNKKKWGLLGKIPLMPRVFSDIYSFASAHFETDDNPKVGLGNGEVTPIPGIPGGRPRKGVLGWIDDNTILVVGAGRDGRWEKFILGESDDGKRRCIRQGWKRYLGS</sequence>
<comment type="subcellular location">
    <subcellularLocation>
        <location evidence="1">Vacuole membrane</location>
        <topology evidence="1">Peripheral membrane protein</topology>
    </subcellularLocation>
</comment>
<keyword evidence="7" id="KW-1185">Reference proteome</keyword>
<dbReference type="EMBL" id="CAJPDS010000098">
    <property type="protein sequence ID" value="CAF9937138.1"/>
    <property type="molecule type" value="Genomic_DNA"/>
</dbReference>
<dbReference type="Pfam" id="PF21032">
    <property type="entry name" value="PROPPIN"/>
    <property type="match status" value="1"/>
</dbReference>
<dbReference type="InterPro" id="IPR015943">
    <property type="entry name" value="WD40/YVTN_repeat-like_dom_sf"/>
</dbReference>
<name>A0A8H3GC45_9LECA</name>
<evidence type="ECO:0000256" key="2">
    <source>
        <dbReference type="ARBA" id="ARBA00022574"/>
    </source>
</evidence>
<evidence type="ECO:0000256" key="3">
    <source>
        <dbReference type="ARBA" id="ARBA00022737"/>
    </source>
</evidence>
<dbReference type="OrthoDB" id="1667587at2759"/>
<evidence type="ECO:0000313" key="6">
    <source>
        <dbReference type="EMBL" id="CAF9937138.1"/>
    </source>
</evidence>
<dbReference type="InterPro" id="IPR001680">
    <property type="entry name" value="WD40_rpt"/>
</dbReference>
<keyword evidence="3" id="KW-0677">Repeat</keyword>